<dbReference type="InterPro" id="IPR049940">
    <property type="entry name" value="GluQ/Sye"/>
</dbReference>
<feature type="domain" description="Glutamyl/glutaminyl-tRNA synthetase class Ib catalytic" evidence="8">
    <location>
        <begin position="15"/>
        <end position="239"/>
    </location>
</feature>
<evidence type="ECO:0000313" key="10">
    <source>
        <dbReference type="Proteomes" id="UP001595478"/>
    </source>
</evidence>
<gene>
    <name evidence="9" type="primary">gluQRS</name>
    <name evidence="9" type="ORF">ACFOHL_12115</name>
</gene>
<dbReference type="InterPro" id="IPR020058">
    <property type="entry name" value="Glu/Gln-tRNA-synth_Ib_cat-dom"/>
</dbReference>
<keyword evidence="5 7" id="KW-0067">ATP-binding</keyword>
<evidence type="ECO:0000256" key="5">
    <source>
        <dbReference type="ARBA" id="ARBA00022840"/>
    </source>
</evidence>
<sequence>MNASSDFSSRQTIGRFAPSSTGPLHFGSLVCALLSYIMAKREQGKWLVRIEDVDRERCKDKYADSILRTLEAHGLLWDGEVVYQSKRSEIYRAYLAKFEAKEYLYGCNCSRKAIKSRADHYDQYCRTRNIPLTEHALRFKNPGDIQSFADLFLGQATIQNYLTYEDPVLKRADGISAYHLAVVADDIEQSITQVVRGMDLLSVTPLHIQLYKALSHVQPSYAHFPLAVHSAGVKYAKQAFSTPIDNNMFLQNLHACLEFIGIHHTRIPKTTASPELLSWSIDNWHPDLLPKHAEIIVSEANGIYSVMKP</sequence>
<comment type="similarity">
    <text evidence="7">Belongs to the class-I aminoacyl-tRNA synthetase family.</text>
</comment>
<keyword evidence="1 7" id="KW-0436">Ligase</keyword>
<dbReference type="EMBL" id="JBHRSW010000021">
    <property type="protein sequence ID" value="MFC3122366.1"/>
    <property type="molecule type" value="Genomic_DNA"/>
</dbReference>
<evidence type="ECO:0000256" key="6">
    <source>
        <dbReference type="ARBA" id="ARBA00023146"/>
    </source>
</evidence>
<dbReference type="Gene3D" id="3.40.50.620">
    <property type="entry name" value="HUPs"/>
    <property type="match status" value="1"/>
</dbReference>
<reference evidence="10" key="1">
    <citation type="journal article" date="2019" name="Int. J. Syst. Evol. Microbiol.">
        <title>The Global Catalogue of Microorganisms (GCM) 10K type strain sequencing project: providing services to taxonomists for standard genome sequencing and annotation.</title>
        <authorList>
            <consortium name="The Broad Institute Genomics Platform"/>
            <consortium name="The Broad Institute Genome Sequencing Center for Infectious Disease"/>
            <person name="Wu L."/>
            <person name="Ma J."/>
        </authorList>
    </citation>
    <scope>NUCLEOTIDE SEQUENCE [LARGE SCALE GENOMIC DNA]</scope>
    <source>
        <strain evidence="10">KCTC 52473</strain>
    </source>
</reference>
<dbReference type="PANTHER" id="PTHR43311:SF1">
    <property type="entry name" value="GLUTAMYL-Q TRNA(ASP) SYNTHETASE"/>
    <property type="match status" value="1"/>
</dbReference>
<evidence type="ECO:0000256" key="2">
    <source>
        <dbReference type="ARBA" id="ARBA00022723"/>
    </source>
</evidence>
<dbReference type="Proteomes" id="UP001595478">
    <property type="component" value="Unassembled WGS sequence"/>
</dbReference>
<keyword evidence="10" id="KW-1185">Reference proteome</keyword>
<dbReference type="SUPFAM" id="SSF52374">
    <property type="entry name" value="Nucleotidylyl transferase"/>
    <property type="match status" value="1"/>
</dbReference>
<dbReference type="GO" id="GO:0016874">
    <property type="term" value="F:ligase activity"/>
    <property type="evidence" value="ECO:0007669"/>
    <property type="project" value="UniProtKB-KW"/>
</dbReference>
<dbReference type="EC" id="6.1.1.-" evidence="9"/>
<proteinExistence type="inferred from homology"/>
<keyword evidence="7" id="KW-0648">Protein biosynthesis</keyword>
<dbReference type="Pfam" id="PF00749">
    <property type="entry name" value="tRNA-synt_1c"/>
    <property type="match status" value="1"/>
</dbReference>
<evidence type="ECO:0000256" key="7">
    <source>
        <dbReference type="RuleBase" id="RU363037"/>
    </source>
</evidence>
<dbReference type="NCBIfam" id="TIGR03838">
    <property type="entry name" value="queuosine_YadB"/>
    <property type="match status" value="1"/>
</dbReference>
<evidence type="ECO:0000256" key="3">
    <source>
        <dbReference type="ARBA" id="ARBA00022741"/>
    </source>
</evidence>
<keyword evidence="6 7" id="KW-0030">Aminoacyl-tRNA synthetase</keyword>
<dbReference type="InterPro" id="IPR000924">
    <property type="entry name" value="Glu/Gln-tRNA-synth"/>
</dbReference>
<dbReference type="InterPro" id="IPR014729">
    <property type="entry name" value="Rossmann-like_a/b/a_fold"/>
</dbReference>
<dbReference type="InterPro" id="IPR022380">
    <property type="entry name" value="Glu-Q_tRNA(Asp)_Synthase"/>
</dbReference>
<keyword evidence="2" id="KW-0479">Metal-binding</keyword>
<dbReference type="NCBIfam" id="NF004314">
    <property type="entry name" value="PRK05710.1-3"/>
    <property type="match status" value="1"/>
</dbReference>
<evidence type="ECO:0000256" key="1">
    <source>
        <dbReference type="ARBA" id="ARBA00022598"/>
    </source>
</evidence>
<dbReference type="Gene3D" id="3.90.800.10">
    <property type="entry name" value="Glutamyl-tRNA Synthetase, Domain 3"/>
    <property type="match status" value="1"/>
</dbReference>
<dbReference type="PANTHER" id="PTHR43311">
    <property type="entry name" value="GLUTAMATE--TRNA LIGASE"/>
    <property type="match status" value="1"/>
</dbReference>
<evidence type="ECO:0000313" key="9">
    <source>
        <dbReference type="EMBL" id="MFC3122366.1"/>
    </source>
</evidence>
<accession>A0ABV7FV80</accession>
<keyword evidence="3 7" id="KW-0547">Nucleotide-binding</keyword>
<evidence type="ECO:0000259" key="8">
    <source>
        <dbReference type="Pfam" id="PF00749"/>
    </source>
</evidence>
<comment type="caution">
    <text evidence="9">The sequence shown here is derived from an EMBL/GenBank/DDBJ whole genome shotgun (WGS) entry which is preliminary data.</text>
</comment>
<name>A0ABV7FV80_9ALTE</name>
<protein>
    <submittedName>
        <fullName evidence="9">tRNA glutamyl-Q(34) synthetase GluQRS</fullName>
        <ecNumber evidence="9">6.1.1.-</ecNumber>
    </submittedName>
</protein>
<evidence type="ECO:0000256" key="4">
    <source>
        <dbReference type="ARBA" id="ARBA00022833"/>
    </source>
</evidence>
<dbReference type="RefSeq" id="WP_376920497.1">
    <property type="nucleotide sequence ID" value="NZ_JBHRSW010000021.1"/>
</dbReference>
<keyword evidence="4" id="KW-0862">Zinc</keyword>
<organism evidence="9 10">
    <name type="scientific">Agaribacter flavus</name>
    <dbReference type="NCBI Taxonomy" id="1902781"/>
    <lineage>
        <taxon>Bacteria</taxon>
        <taxon>Pseudomonadati</taxon>
        <taxon>Pseudomonadota</taxon>
        <taxon>Gammaproteobacteria</taxon>
        <taxon>Alteromonadales</taxon>
        <taxon>Alteromonadaceae</taxon>
        <taxon>Agaribacter</taxon>
    </lineage>
</organism>
<dbReference type="PRINTS" id="PR00987">
    <property type="entry name" value="TRNASYNTHGLU"/>
</dbReference>